<evidence type="ECO:0000256" key="2">
    <source>
        <dbReference type="SAM" id="Phobius"/>
    </source>
</evidence>
<dbReference type="EMBL" id="BTFZ01000002">
    <property type="protein sequence ID" value="GMM34364.1"/>
    <property type="molecule type" value="Genomic_DNA"/>
</dbReference>
<proteinExistence type="predicted"/>
<keyword evidence="4" id="KW-1185">Reference proteome</keyword>
<feature type="transmembrane region" description="Helical" evidence="2">
    <location>
        <begin position="77"/>
        <end position="97"/>
    </location>
</feature>
<dbReference type="GeneID" id="90072343"/>
<gene>
    <name evidence="3" type="ORF">DASC09_016890</name>
</gene>
<evidence type="ECO:0000313" key="3">
    <source>
        <dbReference type="EMBL" id="GMM34364.1"/>
    </source>
</evidence>
<reference evidence="3 4" key="1">
    <citation type="journal article" date="2023" name="Elife">
        <title>Identification of key yeast species and microbe-microbe interactions impacting larval growth of Drosophila in the wild.</title>
        <authorList>
            <person name="Mure A."/>
            <person name="Sugiura Y."/>
            <person name="Maeda R."/>
            <person name="Honda K."/>
            <person name="Sakurai N."/>
            <person name="Takahashi Y."/>
            <person name="Watada M."/>
            <person name="Katoh T."/>
            <person name="Gotoh A."/>
            <person name="Gotoh Y."/>
            <person name="Taniguchi I."/>
            <person name="Nakamura K."/>
            <person name="Hayashi T."/>
            <person name="Katayama T."/>
            <person name="Uemura T."/>
            <person name="Hattori Y."/>
        </authorList>
    </citation>
    <scope>NUCLEOTIDE SEQUENCE [LARGE SCALE GENOMIC DNA]</scope>
    <source>
        <strain evidence="3 4">SC-9</strain>
    </source>
</reference>
<evidence type="ECO:0000256" key="1">
    <source>
        <dbReference type="SAM" id="MobiDB-lite"/>
    </source>
</evidence>
<protein>
    <submittedName>
        <fullName evidence="3">Uncharacterized protein</fullName>
    </submittedName>
</protein>
<keyword evidence="2" id="KW-0812">Transmembrane</keyword>
<feature type="transmembrane region" description="Helical" evidence="2">
    <location>
        <begin position="261"/>
        <end position="277"/>
    </location>
</feature>
<feature type="compositionally biased region" description="Basic residues" evidence="1">
    <location>
        <begin position="336"/>
        <end position="345"/>
    </location>
</feature>
<dbReference type="RefSeq" id="XP_064851364.1">
    <property type="nucleotide sequence ID" value="XM_064995292.1"/>
</dbReference>
<feature type="transmembrane region" description="Helical" evidence="2">
    <location>
        <begin position="52"/>
        <end position="71"/>
    </location>
</feature>
<keyword evidence="2" id="KW-0472">Membrane</keyword>
<dbReference type="AlphaFoldDB" id="A0AAV5QIX2"/>
<organism evidence="3 4">
    <name type="scientific">Saccharomycopsis crataegensis</name>
    <dbReference type="NCBI Taxonomy" id="43959"/>
    <lineage>
        <taxon>Eukaryota</taxon>
        <taxon>Fungi</taxon>
        <taxon>Dikarya</taxon>
        <taxon>Ascomycota</taxon>
        <taxon>Saccharomycotina</taxon>
        <taxon>Saccharomycetes</taxon>
        <taxon>Saccharomycopsidaceae</taxon>
        <taxon>Saccharomycopsis</taxon>
    </lineage>
</organism>
<comment type="caution">
    <text evidence="3">The sequence shown here is derived from an EMBL/GenBank/DDBJ whole genome shotgun (WGS) entry which is preliminary data.</text>
</comment>
<feature type="region of interest" description="Disordered" evidence="1">
    <location>
        <begin position="324"/>
        <end position="349"/>
    </location>
</feature>
<name>A0AAV5QIX2_9ASCO</name>
<evidence type="ECO:0000313" key="4">
    <source>
        <dbReference type="Proteomes" id="UP001360560"/>
    </source>
</evidence>
<accession>A0AAV5QIX2</accession>
<sequence>MTMSLHQKEKIKKLLKVLVSGLIVFNCNPVLKRFLTANISKYNALLAKQKNSITFVSLLTVIFNSLYFVYPDDYGEYLDSVLVFLLFSITKIQLFELMKASKNLNHPRLKVMCQTITMSIALMFKYSSLTTTCTKLKGFSIQYLSKIQKLKISQNIRSTWLIPMAGLLLSFNQNLFRLLLSSLSSMTIFQTIDTHIKVRNSWSTNLCKIMVAMASFSAIYSGNVYPQWAINWSLKEIVSQIFYTIVPISFKQKNQRRYKKLQSFLISVIIANMVFYIDGTDMKNIDFNKFPLSKMITRVVSTINTGLIPLSKFESSLTPTTNPKTLMIEDPVPERKKSHRRKHSTKTNDRDIKVYDNDYSLRVQSSAKLV</sequence>
<keyword evidence="2" id="KW-1133">Transmembrane helix</keyword>
<dbReference type="Proteomes" id="UP001360560">
    <property type="component" value="Unassembled WGS sequence"/>
</dbReference>